<dbReference type="Proteomes" id="UP000198994">
    <property type="component" value="Unassembled WGS sequence"/>
</dbReference>
<protein>
    <recommendedName>
        <fullName evidence="3">Viral aspartic protease</fullName>
    </recommendedName>
</protein>
<reference evidence="2" key="1">
    <citation type="submission" date="2016-10" db="EMBL/GenBank/DDBJ databases">
        <authorList>
            <person name="Varghese N."/>
            <person name="Submissions S."/>
        </authorList>
    </citation>
    <scope>NUCLEOTIDE SEQUENCE [LARGE SCALE GENOMIC DNA]</scope>
    <source>
        <strain evidence="2">DSM 10146</strain>
    </source>
</reference>
<evidence type="ECO:0000313" key="1">
    <source>
        <dbReference type="EMBL" id="SDF51940.1"/>
    </source>
</evidence>
<organism evidence="1 2">
    <name type="scientific">Salipiger thiooxidans</name>
    <dbReference type="NCBI Taxonomy" id="282683"/>
    <lineage>
        <taxon>Bacteria</taxon>
        <taxon>Pseudomonadati</taxon>
        <taxon>Pseudomonadota</taxon>
        <taxon>Alphaproteobacteria</taxon>
        <taxon>Rhodobacterales</taxon>
        <taxon>Roseobacteraceae</taxon>
        <taxon>Salipiger</taxon>
    </lineage>
</organism>
<dbReference type="AlphaFoldDB" id="A0A1G7LSJ0"/>
<proteinExistence type="predicted"/>
<dbReference type="STRING" id="282683.SAMN04488105_12620"/>
<dbReference type="EMBL" id="FNAV01000026">
    <property type="protein sequence ID" value="SDF51940.1"/>
    <property type="molecule type" value="Genomic_DNA"/>
</dbReference>
<evidence type="ECO:0008006" key="3">
    <source>
        <dbReference type="Google" id="ProtNLM"/>
    </source>
</evidence>
<accession>A0A1G7LSJ0</accession>
<keyword evidence="2" id="KW-1185">Reference proteome</keyword>
<gene>
    <name evidence="1" type="ORF">SAMN04488105_12620</name>
</gene>
<name>A0A1G7LSJ0_9RHOB</name>
<sequence length="301" mass="31266">MSSLSLCGVSKARVSALRLCATGIVLTLTLAACGGGGGGGSSSGGNAPAAGKDIDTPVFETYSTDHNGYSRVRLQTGTDAGDNAILGQFDDANPDSPSGYRNLIAQTEARFVENMTIEVIAEVSGSGDDEKIERILRLTADQAPFDNVDRDGNLIASGQYYFRGGAEVYASVDGGSLQRGVGDLENMIVDFDSETVTINIRTPYDPAAGSEIETAIQASNLSLNVLTGAFGGAVEMTSRSADTGQLLSSTGQLRGNLNGDEEGLSRLVENMTTSGLFTAGSDGDRLRADGVFWGSQLNYGD</sequence>
<evidence type="ECO:0000313" key="2">
    <source>
        <dbReference type="Proteomes" id="UP000198994"/>
    </source>
</evidence>